<organism evidence="7 8">
    <name type="scientific">Tunturiibacter lichenicola</name>
    <dbReference type="NCBI Taxonomy" id="2051959"/>
    <lineage>
        <taxon>Bacteria</taxon>
        <taxon>Pseudomonadati</taxon>
        <taxon>Acidobacteriota</taxon>
        <taxon>Terriglobia</taxon>
        <taxon>Terriglobales</taxon>
        <taxon>Acidobacteriaceae</taxon>
        <taxon>Tunturiibacter</taxon>
    </lineage>
</organism>
<dbReference type="InterPro" id="IPR033453">
    <property type="entry name" value="Glyco_hydro_30_TIM-barrel"/>
</dbReference>
<dbReference type="PANTHER" id="PTHR11069:SF23">
    <property type="entry name" value="LYSOSOMAL ACID GLUCOSYLCERAMIDASE"/>
    <property type="match status" value="1"/>
</dbReference>
<evidence type="ECO:0000256" key="2">
    <source>
        <dbReference type="ARBA" id="ARBA00022729"/>
    </source>
</evidence>
<proteinExistence type="inferred from homology"/>
<evidence type="ECO:0000313" key="7">
    <source>
        <dbReference type="EMBL" id="NYF91659.1"/>
    </source>
</evidence>
<evidence type="ECO:0000259" key="5">
    <source>
        <dbReference type="Pfam" id="PF02055"/>
    </source>
</evidence>
<dbReference type="InterPro" id="IPR001139">
    <property type="entry name" value="Glyco_hydro_30"/>
</dbReference>
<name>A0A852VKB7_9BACT</name>
<accession>A0A852VKB7</accession>
<reference evidence="7 8" key="1">
    <citation type="submission" date="2020-07" db="EMBL/GenBank/DDBJ databases">
        <title>Genomic Encyclopedia of Type Strains, Phase IV (KMG-V): Genome sequencing to study the core and pangenomes of soil and plant-associated prokaryotes.</title>
        <authorList>
            <person name="Whitman W."/>
        </authorList>
    </citation>
    <scope>NUCLEOTIDE SEQUENCE [LARGE SCALE GENOMIC DNA]</scope>
    <source>
        <strain evidence="7 8">M8UP22</strain>
    </source>
</reference>
<evidence type="ECO:0000256" key="4">
    <source>
        <dbReference type="RuleBase" id="RU361188"/>
    </source>
</evidence>
<dbReference type="GO" id="GO:0004348">
    <property type="term" value="F:glucosylceramidase activity"/>
    <property type="evidence" value="ECO:0007669"/>
    <property type="project" value="UniProtKB-EC"/>
</dbReference>
<comment type="caution">
    <text evidence="7">The sequence shown here is derived from an EMBL/GenBank/DDBJ whole genome shotgun (WGS) entry which is preliminary data.</text>
</comment>
<keyword evidence="2" id="KW-0732">Signal</keyword>
<comment type="similarity">
    <text evidence="1 4">Belongs to the glycosyl hydrolase 30 family.</text>
</comment>
<dbReference type="PANTHER" id="PTHR11069">
    <property type="entry name" value="GLUCOSYLCERAMIDASE"/>
    <property type="match status" value="1"/>
</dbReference>
<dbReference type="SUPFAM" id="SSF51445">
    <property type="entry name" value="(Trans)glycosidases"/>
    <property type="match status" value="1"/>
</dbReference>
<dbReference type="InterPro" id="IPR013780">
    <property type="entry name" value="Glyco_hydro_b"/>
</dbReference>
<evidence type="ECO:0000259" key="6">
    <source>
        <dbReference type="Pfam" id="PF17189"/>
    </source>
</evidence>
<evidence type="ECO:0000256" key="3">
    <source>
        <dbReference type="ARBA" id="ARBA00022801"/>
    </source>
</evidence>
<dbReference type="GO" id="GO:0016020">
    <property type="term" value="C:membrane"/>
    <property type="evidence" value="ECO:0007669"/>
    <property type="project" value="GOC"/>
</dbReference>
<feature type="domain" description="Glycosyl hydrolase family 30 TIM-barrel" evidence="5">
    <location>
        <begin position="69"/>
        <end position="399"/>
    </location>
</feature>
<dbReference type="EMBL" id="JACCCU010000003">
    <property type="protein sequence ID" value="NYF91659.1"/>
    <property type="molecule type" value="Genomic_DNA"/>
</dbReference>
<dbReference type="Gene3D" id="2.60.40.1180">
    <property type="entry name" value="Golgi alpha-mannosidase II"/>
    <property type="match status" value="1"/>
</dbReference>
<sequence length="469" mass="51577">MLSRAHRYASAVLLIASSPLFSQTVRSYISTSDLSRALEAQPILSFAPASSPAPLTISVDESSRFQTMDGFGISMTEGSAWLLHERMPPAMSRDVMTKLFDPSSGIGLSFVRLPIGSTDLSLNHYSYDDMPAGQQDTELHHFSTTHDEAYVFPIMREALKLNPSITVMATPWSAPAWMKTHDSMIGGSLREEDMSAYAEYIVRSLQSFEKEGIPVKYLTVQNEPLHETEDFPGTLMLADQQKHLIGHYLGPDLRRMGLRTQVLAYDHNWDHPEYPLEVLSDPAAAPFMAGSALHCYGGEPTAQSVIHNKFPDKGIWMTECSGGTWQKKAPLEVTAHLLIDSTRNWAKAVALWGIVLDTDHNPHAGGCGTCRGLVTLDTNKMSVSYTGDFYALAQASKFVHPVATRIDSTSFGSDSLESVAFQNVDGSIALLVLNNRSDAATFDVSWRASTFHTSLPPGALATYMWSLKH</sequence>
<keyword evidence="4 7" id="KW-0326">Glycosidase</keyword>
<dbReference type="Pfam" id="PF17189">
    <property type="entry name" value="Glyco_hydro_30C"/>
    <property type="match status" value="1"/>
</dbReference>
<dbReference type="EC" id="3.2.1.45" evidence="7"/>
<evidence type="ECO:0000256" key="1">
    <source>
        <dbReference type="ARBA" id="ARBA00005382"/>
    </source>
</evidence>
<dbReference type="GO" id="GO:0006680">
    <property type="term" value="P:glucosylceramide catabolic process"/>
    <property type="evidence" value="ECO:0007669"/>
    <property type="project" value="TreeGrafter"/>
</dbReference>
<evidence type="ECO:0000313" key="8">
    <source>
        <dbReference type="Proteomes" id="UP000564385"/>
    </source>
</evidence>
<dbReference type="Pfam" id="PF02055">
    <property type="entry name" value="Glyco_hydro_30"/>
    <property type="match status" value="1"/>
</dbReference>
<dbReference type="InterPro" id="IPR033452">
    <property type="entry name" value="GH30_C"/>
</dbReference>
<keyword evidence="3 4" id="KW-0378">Hydrolase</keyword>
<protein>
    <submittedName>
        <fullName evidence="7">Glucosylceramidase</fullName>
        <ecNumber evidence="7">3.2.1.45</ecNumber>
    </submittedName>
</protein>
<gene>
    <name evidence="7" type="ORF">HDF08_003778</name>
</gene>
<feature type="domain" description="Glycosyl hydrolase family 30 beta sandwich" evidence="6">
    <location>
        <begin position="403"/>
        <end position="463"/>
    </location>
</feature>
<dbReference type="AlphaFoldDB" id="A0A852VKB7"/>
<dbReference type="Proteomes" id="UP000564385">
    <property type="component" value="Unassembled WGS sequence"/>
</dbReference>
<dbReference type="Gene3D" id="3.20.20.80">
    <property type="entry name" value="Glycosidases"/>
    <property type="match status" value="1"/>
</dbReference>
<dbReference type="InterPro" id="IPR017853">
    <property type="entry name" value="GH"/>
</dbReference>